<organism evidence="1 2">
    <name type="scientific">Williamsia limnetica</name>
    <dbReference type="NCBI Taxonomy" id="882452"/>
    <lineage>
        <taxon>Bacteria</taxon>
        <taxon>Bacillati</taxon>
        <taxon>Actinomycetota</taxon>
        <taxon>Actinomycetes</taxon>
        <taxon>Mycobacteriales</taxon>
        <taxon>Nocardiaceae</taxon>
        <taxon>Williamsia</taxon>
    </lineage>
</organism>
<gene>
    <name evidence="1" type="ORF">DFR67_1205</name>
</gene>
<dbReference type="RefSeq" id="WP_146240539.1">
    <property type="nucleotide sequence ID" value="NZ_QJSP01000020.1"/>
</dbReference>
<evidence type="ECO:0000313" key="1">
    <source>
        <dbReference type="EMBL" id="PYE12726.1"/>
    </source>
</evidence>
<name>A0A318RBV8_WILLI</name>
<dbReference type="AlphaFoldDB" id="A0A318RBV8"/>
<evidence type="ECO:0000313" key="2">
    <source>
        <dbReference type="Proteomes" id="UP000247591"/>
    </source>
</evidence>
<comment type="caution">
    <text evidence="1">The sequence shown here is derived from an EMBL/GenBank/DDBJ whole genome shotgun (WGS) entry which is preliminary data.</text>
</comment>
<accession>A0A318RBV8</accession>
<protein>
    <submittedName>
        <fullName evidence="1">Uncharacterized protein</fullName>
    </submittedName>
</protein>
<sequence length="62" mass="6955">MLRPGPDRPVDADLTGPAPLMAFIGIRDLLPPPPRLLQTRARHDGVPIDLKIDDAMFDNWIR</sequence>
<proteinExistence type="predicted"/>
<keyword evidence="2" id="KW-1185">Reference proteome</keyword>
<reference evidence="1 2" key="1">
    <citation type="submission" date="2018-06" db="EMBL/GenBank/DDBJ databases">
        <title>Genomic Encyclopedia of Type Strains, Phase IV (KMG-IV): sequencing the most valuable type-strain genomes for metagenomic binning, comparative biology and taxonomic classification.</title>
        <authorList>
            <person name="Goeker M."/>
        </authorList>
    </citation>
    <scope>NUCLEOTIDE SEQUENCE [LARGE SCALE GENOMIC DNA]</scope>
    <source>
        <strain evidence="1 2">DSM 45521</strain>
    </source>
</reference>
<dbReference type="EMBL" id="QJSP01000020">
    <property type="protein sequence ID" value="PYE12726.1"/>
    <property type="molecule type" value="Genomic_DNA"/>
</dbReference>
<dbReference type="Proteomes" id="UP000247591">
    <property type="component" value="Unassembled WGS sequence"/>
</dbReference>